<dbReference type="InterPro" id="IPR029058">
    <property type="entry name" value="AB_hydrolase_fold"/>
</dbReference>
<dbReference type="Proteomes" id="UP000660070">
    <property type="component" value="Unassembled WGS sequence"/>
</dbReference>
<accession>A0ABS0F9E5</accession>
<dbReference type="Gene3D" id="3.40.50.1820">
    <property type="entry name" value="alpha/beta hydrolase"/>
    <property type="match status" value="1"/>
</dbReference>
<protein>
    <submittedName>
        <fullName evidence="1">Alpha/beta hydrolase</fullName>
    </submittedName>
</protein>
<sequence length="180" mass="20982">MNENNKERLIILSDLWGAEKADWIEYYTSVLENNFEVNFYDSCVLGEVSKREYSEEKLHHQFVNGGIEKAVENLLKKEKENIIILGFSIGGLIAWKAGNSGLKMQNLFAISSTRLRYETLKPPTKIELIYGEDDAYKPKTEWFEKLEINMNILAREDHELYKKKEIAEVICKVIIQKVFN</sequence>
<dbReference type="SUPFAM" id="SSF53474">
    <property type="entry name" value="alpha/beta-Hydrolases"/>
    <property type="match status" value="1"/>
</dbReference>
<organism evidence="1 2">
    <name type="scientific">Kaistella gelatinilytica</name>
    <dbReference type="NCBI Taxonomy" id="2787636"/>
    <lineage>
        <taxon>Bacteria</taxon>
        <taxon>Pseudomonadati</taxon>
        <taxon>Bacteroidota</taxon>
        <taxon>Flavobacteriia</taxon>
        <taxon>Flavobacteriales</taxon>
        <taxon>Weeksellaceae</taxon>
        <taxon>Chryseobacterium group</taxon>
        <taxon>Kaistella</taxon>
    </lineage>
</organism>
<evidence type="ECO:0000313" key="2">
    <source>
        <dbReference type="Proteomes" id="UP000660070"/>
    </source>
</evidence>
<dbReference type="GO" id="GO:0016787">
    <property type="term" value="F:hydrolase activity"/>
    <property type="evidence" value="ECO:0007669"/>
    <property type="project" value="UniProtKB-KW"/>
</dbReference>
<keyword evidence="1" id="KW-0378">Hydrolase</keyword>
<gene>
    <name evidence="1" type="ORF">IV494_03665</name>
</gene>
<reference evidence="1 2" key="1">
    <citation type="submission" date="2020-11" db="EMBL/GenBank/DDBJ databases">
        <title>Kaistella gelatinilytica sp. nov., a flavobacterium isolated from Antarctic Soil.</title>
        <authorList>
            <person name="Li J."/>
        </authorList>
    </citation>
    <scope>NUCLEOTIDE SEQUENCE [LARGE SCALE GENOMIC DNA]</scope>
    <source>
        <strain evidence="1 2">G5-32</strain>
    </source>
</reference>
<dbReference type="EMBL" id="JADPVI010000001">
    <property type="protein sequence ID" value="MBF8456270.1"/>
    <property type="molecule type" value="Genomic_DNA"/>
</dbReference>
<evidence type="ECO:0000313" key="1">
    <source>
        <dbReference type="EMBL" id="MBF8456270.1"/>
    </source>
</evidence>
<name>A0ABS0F9E5_9FLAO</name>
<proteinExistence type="predicted"/>
<dbReference type="RefSeq" id="WP_196078801.1">
    <property type="nucleotide sequence ID" value="NZ_JADPVI010000001.1"/>
</dbReference>
<keyword evidence="2" id="KW-1185">Reference proteome</keyword>
<comment type="caution">
    <text evidence="1">The sequence shown here is derived from an EMBL/GenBank/DDBJ whole genome shotgun (WGS) entry which is preliminary data.</text>
</comment>